<feature type="transmembrane region" description="Helical" evidence="1">
    <location>
        <begin position="253"/>
        <end position="275"/>
    </location>
</feature>
<keyword evidence="1" id="KW-1133">Transmembrane helix</keyword>
<protein>
    <submittedName>
        <fullName evidence="2">ArnT family glycosyltransferase</fullName>
        <ecNumber evidence="2">2.4.-.-</ecNumber>
    </submittedName>
</protein>
<name>A0ABV8MTT6_9NEIS</name>
<dbReference type="EMBL" id="JBHSBU010000001">
    <property type="protein sequence ID" value="MFC4161638.1"/>
    <property type="molecule type" value="Genomic_DNA"/>
</dbReference>
<keyword evidence="1" id="KW-0812">Transmembrane</keyword>
<feature type="transmembrane region" description="Helical" evidence="1">
    <location>
        <begin position="464"/>
        <end position="486"/>
    </location>
</feature>
<feature type="transmembrane region" description="Helical" evidence="1">
    <location>
        <begin position="164"/>
        <end position="181"/>
    </location>
</feature>
<dbReference type="GO" id="GO:0016757">
    <property type="term" value="F:glycosyltransferase activity"/>
    <property type="evidence" value="ECO:0007669"/>
    <property type="project" value="UniProtKB-KW"/>
</dbReference>
<keyword evidence="2" id="KW-0328">Glycosyltransferase</keyword>
<reference evidence="3" key="1">
    <citation type="journal article" date="2019" name="Int. J. Syst. Evol. Microbiol.">
        <title>The Global Catalogue of Microorganisms (GCM) 10K type strain sequencing project: providing services to taxonomists for standard genome sequencing and annotation.</title>
        <authorList>
            <consortium name="The Broad Institute Genomics Platform"/>
            <consortium name="The Broad Institute Genome Sequencing Center for Infectious Disease"/>
            <person name="Wu L."/>
            <person name="Ma J."/>
        </authorList>
    </citation>
    <scope>NUCLEOTIDE SEQUENCE [LARGE SCALE GENOMIC DNA]</scope>
    <source>
        <strain evidence="3">LMG 29894</strain>
    </source>
</reference>
<dbReference type="EC" id="2.4.-.-" evidence="2"/>
<dbReference type="Proteomes" id="UP001595791">
    <property type="component" value="Unassembled WGS sequence"/>
</dbReference>
<feature type="transmembrane region" description="Helical" evidence="1">
    <location>
        <begin position="307"/>
        <end position="326"/>
    </location>
</feature>
<accession>A0ABV8MTT6</accession>
<gene>
    <name evidence="2" type="ORF">ACFOW7_20070</name>
</gene>
<feature type="transmembrane region" description="Helical" evidence="1">
    <location>
        <begin position="430"/>
        <end position="452"/>
    </location>
</feature>
<keyword evidence="2" id="KW-0808">Transferase</keyword>
<evidence type="ECO:0000313" key="2">
    <source>
        <dbReference type="EMBL" id="MFC4161638.1"/>
    </source>
</evidence>
<feature type="transmembrane region" description="Helical" evidence="1">
    <location>
        <begin position="338"/>
        <end position="355"/>
    </location>
</feature>
<organism evidence="2 3">
    <name type="scientific">Chitinimonas lacunae</name>
    <dbReference type="NCBI Taxonomy" id="1963018"/>
    <lineage>
        <taxon>Bacteria</taxon>
        <taxon>Pseudomonadati</taxon>
        <taxon>Pseudomonadota</taxon>
        <taxon>Betaproteobacteria</taxon>
        <taxon>Neisseriales</taxon>
        <taxon>Chitinibacteraceae</taxon>
        <taxon>Chitinimonas</taxon>
    </lineage>
</organism>
<dbReference type="RefSeq" id="WP_378167805.1">
    <property type="nucleotide sequence ID" value="NZ_JBHSBU010000001.1"/>
</dbReference>
<evidence type="ECO:0000256" key="1">
    <source>
        <dbReference type="SAM" id="Phobius"/>
    </source>
</evidence>
<feature type="transmembrane region" description="Helical" evidence="1">
    <location>
        <begin position="388"/>
        <end position="410"/>
    </location>
</feature>
<evidence type="ECO:0000313" key="3">
    <source>
        <dbReference type="Proteomes" id="UP001595791"/>
    </source>
</evidence>
<feature type="transmembrane region" description="Helical" evidence="1">
    <location>
        <begin position="111"/>
        <end position="130"/>
    </location>
</feature>
<keyword evidence="1" id="KW-0472">Membrane</keyword>
<feature type="transmembrane region" description="Helical" evidence="1">
    <location>
        <begin position="210"/>
        <end position="233"/>
    </location>
</feature>
<comment type="caution">
    <text evidence="2">The sequence shown here is derived from an EMBL/GenBank/DDBJ whole genome shotgun (WGS) entry which is preliminary data.</text>
</comment>
<feature type="transmembrane region" description="Helical" evidence="1">
    <location>
        <begin position="136"/>
        <end position="157"/>
    </location>
</feature>
<feature type="transmembrane region" description="Helical" evidence="1">
    <location>
        <begin position="361"/>
        <end position="381"/>
    </location>
</feature>
<proteinExistence type="predicted"/>
<sequence>MSTQVVTADATRAHRPRYNRPLARTLPGEPTARPAMLTYTDPSEQTLPPATEKPWLLILLCLAWLLPGLIGHQPLKPDEIVSAAVVRQFLAGQSWALPLLGAEAWVEHGPLYYWAAALVAGMGQWFGLPIHDGARIAAGLFTGTALWATGLTGRALLGRRHGRSAVLILVGSLGLLLPGHAASSDSAVLAGWCIGLYGLTLAARRAAPAGVVLAVALTLLGLAGSLLEPVLLLTLAIGLRRFPHWHGSRLRGALLLALGLSLPLLTAWPLALWLADRASFALWWEHFALGPLGGFADLRVFHPFGYYLQLLPWFAWPAWLIAAATLWMQRQRLAEPRFQLPLGAAGLVLAMLLLSDTEKMGYALLLLPPLALIGAAGLDVMRRGAAAFLNWFGIMTFGVIAVFLWLNWGAIHFGWPRRMAERVHELSPSFVAEFSLMASLVAVAMTLAWLWAVSRRRPMGRQAVTNWAAGATLGWGLAIAIVTGWVDARTSYRDFARALAPHLPRQACITSENLGPSQRAVLDYYLDVATIRRERRPQSGCDWLLRQGGRERLSPPTGWREVWQGGRPGDRNERYYLYQRE</sequence>
<keyword evidence="3" id="KW-1185">Reference proteome</keyword>